<dbReference type="Gene3D" id="3.40.50.80">
    <property type="entry name" value="Nucleotide-binding domain of ferredoxin-NADP reductase (FNR) module"/>
    <property type="match status" value="1"/>
</dbReference>
<organism evidence="3 4">
    <name type="scientific">Brenneria izadpanahii</name>
    <dbReference type="NCBI Taxonomy" id="2722756"/>
    <lineage>
        <taxon>Bacteria</taxon>
        <taxon>Pseudomonadati</taxon>
        <taxon>Pseudomonadota</taxon>
        <taxon>Gammaproteobacteria</taxon>
        <taxon>Enterobacterales</taxon>
        <taxon>Pectobacteriaceae</taxon>
        <taxon>Brenneria</taxon>
    </lineage>
</organism>
<evidence type="ECO:0000313" key="4">
    <source>
        <dbReference type="Proteomes" id="UP000671960"/>
    </source>
</evidence>
<name>A0ABX7V4C9_9GAMM</name>
<dbReference type="PROSITE" id="PS51384">
    <property type="entry name" value="FAD_FR"/>
    <property type="match status" value="1"/>
</dbReference>
<comment type="similarity">
    <text evidence="1">Belongs to the SIP oxidoreductase family.</text>
</comment>
<dbReference type="Pfam" id="PF04954">
    <property type="entry name" value="SIP"/>
    <property type="match status" value="1"/>
</dbReference>
<keyword evidence="4" id="KW-1185">Reference proteome</keyword>
<feature type="domain" description="FAD-binding FR-type" evidence="2">
    <location>
        <begin position="39"/>
        <end position="162"/>
    </location>
</feature>
<evidence type="ECO:0000313" key="3">
    <source>
        <dbReference type="EMBL" id="QTF10713.1"/>
    </source>
</evidence>
<dbReference type="EMBL" id="CP050854">
    <property type="protein sequence ID" value="QTF10713.1"/>
    <property type="molecule type" value="Genomic_DNA"/>
</dbReference>
<dbReference type="PANTHER" id="PTHR30157">
    <property type="entry name" value="FERRIC REDUCTASE, NADPH-DEPENDENT"/>
    <property type="match status" value="1"/>
</dbReference>
<dbReference type="PANTHER" id="PTHR30157:SF0">
    <property type="entry name" value="NADPH-DEPENDENT FERRIC-CHELATE REDUCTASE"/>
    <property type="match status" value="1"/>
</dbReference>
<proteinExistence type="inferred from homology"/>
<dbReference type="InterPro" id="IPR017927">
    <property type="entry name" value="FAD-bd_FR_type"/>
</dbReference>
<accession>A0ABX7V4C9</accession>
<dbReference type="InterPro" id="IPR013113">
    <property type="entry name" value="SIP_FAD-bd"/>
</dbReference>
<dbReference type="Pfam" id="PF08021">
    <property type="entry name" value="FAD_binding_9"/>
    <property type="match status" value="1"/>
</dbReference>
<evidence type="ECO:0000259" key="2">
    <source>
        <dbReference type="PROSITE" id="PS51384"/>
    </source>
</evidence>
<evidence type="ECO:0000256" key="1">
    <source>
        <dbReference type="ARBA" id="ARBA00035644"/>
    </source>
</evidence>
<dbReference type="InterPro" id="IPR007037">
    <property type="entry name" value="SIP_rossman_dom"/>
</dbReference>
<dbReference type="CDD" id="cd06193">
    <property type="entry name" value="siderophore_interacting"/>
    <property type="match status" value="1"/>
</dbReference>
<sequence length="283" mass="32179">MAASRWAKFCLQPERRRTILRNNDEENNNRIPRRVRNELRIRPIEVVSKRKIADCFYRIEFAGEALAGFASLGFDDHIKVFFPDPESGALHMPEVTEQGVTWKDGVRPTGRDYTPLYFDERQNRLTIDFYIHQGGVASDWATQAQPGDALAVGGPRGSLIVPTDYAFQLYVCDETGLPAFKRRQRSIRAEHVKLFAFTDEAAGRAYLDNLSGVAASWLGSGKMQPENLTGLIAELDSIDLPDEDYFIWLTGEGDAVKKLSDYFIEQRALDPDFVRAVAYWHRK</sequence>
<protein>
    <submittedName>
        <fullName evidence="3">Siderophore-interacting protein</fullName>
    </submittedName>
</protein>
<dbReference type="InterPro" id="IPR039374">
    <property type="entry name" value="SIP_fam"/>
</dbReference>
<reference evidence="3 4" key="1">
    <citation type="submission" date="2020-03" db="EMBL/GenBank/DDBJ databases">
        <authorList>
            <person name="Bakhshi Ganjeh M."/>
        </authorList>
    </citation>
    <scope>NUCLEOTIDE SEQUENCE [LARGE SCALE GENOMIC DNA]</scope>
    <source>
        <strain evidence="4">Iran 50</strain>
    </source>
</reference>
<dbReference type="Gene3D" id="2.40.30.10">
    <property type="entry name" value="Translation factors"/>
    <property type="match status" value="1"/>
</dbReference>
<gene>
    <name evidence="3" type="ORF">HC231_07685</name>
</gene>
<dbReference type="Proteomes" id="UP000671960">
    <property type="component" value="Chromosome"/>
</dbReference>
<dbReference type="InterPro" id="IPR039261">
    <property type="entry name" value="FNR_nucleotide-bd"/>
</dbReference>
<dbReference type="InterPro" id="IPR017938">
    <property type="entry name" value="Riboflavin_synthase-like_b-brl"/>
</dbReference>
<dbReference type="SUPFAM" id="SSF63380">
    <property type="entry name" value="Riboflavin synthase domain-like"/>
    <property type="match status" value="1"/>
</dbReference>